<dbReference type="Gene3D" id="2.20.110.10">
    <property type="entry name" value="Histone H3 K4-specific methyltransferase SET7/9 N-terminal domain"/>
    <property type="match status" value="3"/>
</dbReference>
<keyword evidence="4" id="KW-1185">Reference proteome</keyword>
<dbReference type="EMBL" id="KB202518">
    <property type="protein sequence ID" value="ESO89935.1"/>
    <property type="molecule type" value="Genomic_DNA"/>
</dbReference>
<feature type="region of interest" description="Disordered" evidence="2">
    <location>
        <begin position="435"/>
        <end position="460"/>
    </location>
</feature>
<dbReference type="PANTHER" id="PTHR43215:SF14">
    <property type="entry name" value="RADIAL SPOKE HEAD 1 HOMOLOG"/>
    <property type="match status" value="1"/>
</dbReference>
<dbReference type="GeneID" id="20244982"/>
<keyword evidence="1" id="KW-0677">Repeat</keyword>
<dbReference type="InterPro" id="IPR003409">
    <property type="entry name" value="MORN"/>
</dbReference>
<evidence type="ECO:0000256" key="2">
    <source>
        <dbReference type="SAM" id="MobiDB-lite"/>
    </source>
</evidence>
<evidence type="ECO:0008006" key="5">
    <source>
        <dbReference type="Google" id="ProtNLM"/>
    </source>
</evidence>
<dbReference type="OrthoDB" id="423343at2759"/>
<evidence type="ECO:0000313" key="4">
    <source>
        <dbReference type="Proteomes" id="UP000030746"/>
    </source>
</evidence>
<dbReference type="GO" id="GO:0005829">
    <property type="term" value="C:cytosol"/>
    <property type="evidence" value="ECO:0007669"/>
    <property type="project" value="TreeGrafter"/>
</dbReference>
<dbReference type="AlphaFoldDB" id="V4A4N2"/>
<dbReference type="HOGENOM" id="CLU_031327_0_0_1"/>
<dbReference type="CTD" id="20244982"/>
<dbReference type="PANTHER" id="PTHR43215">
    <property type="entry name" value="RADIAL SPOKE HEAD 1 HOMOLOG"/>
    <property type="match status" value="1"/>
</dbReference>
<name>V4A4N2_LOTGI</name>
<protein>
    <recommendedName>
        <fullName evidence="5">MORN repeat-containing protein 1</fullName>
    </recommendedName>
</protein>
<dbReference type="SUPFAM" id="SSF82185">
    <property type="entry name" value="Histone H3 K4-specific methyltransferase SET7/9 N-terminal domain"/>
    <property type="match status" value="2"/>
</dbReference>
<dbReference type="OMA" id="GEYVIMI"/>
<accession>V4A4N2</accession>
<reference evidence="3 4" key="1">
    <citation type="journal article" date="2013" name="Nature">
        <title>Insights into bilaterian evolution from three spiralian genomes.</title>
        <authorList>
            <person name="Simakov O."/>
            <person name="Marletaz F."/>
            <person name="Cho S.J."/>
            <person name="Edsinger-Gonzales E."/>
            <person name="Havlak P."/>
            <person name="Hellsten U."/>
            <person name="Kuo D.H."/>
            <person name="Larsson T."/>
            <person name="Lv J."/>
            <person name="Arendt D."/>
            <person name="Savage R."/>
            <person name="Osoegawa K."/>
            <person name="de Jong P."/>
            <person name="Grimwood J."/>
            <person name="Chapman J.A."/>
            <person name="Shapiro H."/>
            <person name="Aerts A."/>
            <person name="Otillar R.P."/>
            <person name="Terry A.Y."/>
            <person name="Boore J.L."/>
            <person name="Grigoriev I.V."/>
            <person name="Lindberg D.R."/>
            <person name="Seaver E.C."/>
            <person name="Weisblat D.A."/>
            <person name="Putnam N.H."/>
            <person name="Rokhsar D.S."/>
        </authorList>
    </citation>
    <scope>NUCLEOTIDE SEQUENCE [LARGE SCALE GENOMIC DNA]</scope>
</reference>
<evidence type="ECO:0000256" key="1">
    <source>
        <dbReference type="ARBA" id="ARBA00022737"/>
    </source>
</evidence>
<dbReference type="Pfam" id="PF02493">
    <property type="entry name" value="MORN"/>
    <property type="match status" value="9"/>
</dbReference>
<sequence>MDTSAQTKERTYIGEVRNLKREGFGVYNYENHFFKYEGEWHNGKKHGQGRLVMKDGSYVEGQFKNGEIDGDGFKYFVTSGAKYSGQFQKGELHGHGVMQYKDGSQFDGQWVFNKRQGHGTLKTSEKAVYEGAFFGNMRHGEGTQTYENGDWYRGGWVLDKREGYGEFRGADGTIYSGHWKSDQYEGDGRIEHCSGFIYEGEWFNGFPTSMATKITILVETNELEINHGDNFSVKVECRNEKGEVIEKDTGRELQLMAGFKYTKPQPGSSLFDMIEDVADKPIETPFGYDVVPFPLTYYSSNIDNPENEMKTGSKPSTPNDPNSKDTDDINDQIEWKPLPQPESKRSFEGCCEWNEVTLAPPPPFYSAFKGDIPNQPKNVKPGSRKAKAAIPPKGPKNEEYVIIVQDVTTPSFMEKSLEPAFLLLKVKRKKYIPKREPKPKWDTSKLIASMSKNTGEEEDG</sequence>
<evidence type="ECO:0000313" key="3">
    <source>
        <dbReference type="EMBL" id="ESO89935.1"/>
    </source>
</evidence>
<dbReference type="STRING" id="225164.V4A4N2"/>
<dbReference type="SMART" id="SM00698">
    <property type="entry name" value="MORN"/>
    <property type="match status" value="8"/>
</dbReference>
<gene>
    <name evidence="3" type="ORF">LOTGIDRAFT_192458</name>
</gene>
<feature type="region of interest" description="Disordered" evidence="2">
    <location>
        <begin position="302"/>
        <end position="343"/>
    </location>
</feature>
<proteinExistence type="predicted"/>
<dbReference type="KEGG" id="lgi:LOTGIDRAFT_192458"/>
<dbReference type="Proteomes" id="UP000030746">
    <property type="component" value="Unassembled WGS sequence"/>
</dbReference>
<organism evidence="3 4">
    <name type="scientific">Lottia gigantea</name>
    <name type="common">Giant owl limpet</name>
    <dbReference type="NCBI Taxonomy" id="225164"/>
    <lineage>
        <taxon>Eukaryota</taxon>
        <taxon>Metazoa</taxon>
        <taxon>Spiralia</taxon>
        <taxon>Lophotrochozoa</taxon>
        <taxon>Mollusca</taxon>
        <taxon>Gastropoda</taxon>
        <taxon>Patellogastropoda</taxon>
        <taxon>Lottioidea</taxon>
        <taxon>Lottiidae</taxon>
        <taxon>Lottia</taxon>
    </lineage>
</organism>
<dbReference type="RefSeq" id="XP_009059407.1">
    <property type="nucleotide sequence ID" value="XM_009061159.1"/>
</dbReference>